<accession>A0A9D2BJX7</accession>
<dbReference type="EMBL" id="DXEK01000185">
    <property type="protein sequence ID" value="HIX78147.1"/>
    <property type="molecule type" value="Genomic_DNA"/>
</dbReference>
<feature type="transmembrane region" description="Helical" evidence="1">
    <location>
        <begin position="7"/>
        <end position="28"/>
    </location>
</feature>
<reference evidence="2" key="2">
    <citation type="submission" date="2021-04" db="EMBL/GenBank/DDBJ databases">
        <authorList>
            <person name="Gilroy R."/>
        </authorList>
    </citation>
    <scope>NUCLEOTIDE SEQUENCE</scope>
    <source>
        <strain evidence="2">CHK183-1962</strain>
    </source>
</reference>
<dbReference type="Proteomes" id="UP000886890">
    <property type="component" value="Unassembled WGS sequence"/>
</dbReference>
<comment type="caution">
    <text evidence="2">The sequence shown here is derived from an EMBL/GenBank/DDBJ whole genome shotgun (WGS) entry which is preliminary data.</text>
</comment>
<dbReference type="AlphaFoldDB" id="A0A9D2BJX7"/>
<reference evidence="2" key="1">
    <citation type="journal article" date="2021" name="PeerJ">
        <title>Extensive microbial diversity within the chicken gut microbiome revealed by metagenomics and culture.</title>
        <authorList>
            <person name="Gilroy R."/>
            <person name="Ravi A."/>
            <person name="Getino M."/>
            <person name="Pursley I."/>
            <person name="Horton D.L."/>
            <person name="Alikhan N.F."/>
            <person name="Baker D."/>
            <person name="Gharbi K."/>
            <person name="Hall N."/>
            <person name="Watson M."/>
            <person name="Adriaenssens E.M."/>
            <person name="Foster-Nyarko E."/>
            <person name="Jarju S."/>
            <person name="Secka A."/>
            <person name="Antonio M."/>
            <person name="Oren A."/>
            <person name="Chaudhuri R.R."/>
            <person name="La Ragione R."/>
            <person name="Hildebrand F."/>
            <person name="Pallen M.J."/>
        </authorList>
    </citation>
    <scope>NUCLEOTIDE SEQUENCE</scope>
    <source>
        <strain evidence="2">CHK183-1962</strain>
    </source>
</reference>
<organism evidence="2 3">
    <name type="scientific">Candidatus Fusicatenibacter merdavium</name>
    <dbReference type="NCBI Taxonomy" id="2838600"/>
    <lineage>
        <taxon>Bacteria</taxon>
        <taxon>Bacillati</taxon>
        <taxon>Bacillota</taxon>
        <taxon>Clostridia</taxon>
        <taxon>Lachnospirales</taxon>
        <taxon>Lachnospiraceae</taxon>
        <taxon>Fusicatenibacter</taxon>
    </lineage>
</organism>
<evidence type="ECO:0000313" key="2">
    <source>
        <dbReference type="EMBL" id="HIX78147.1"/>
    </source>
</evidence>
<proteinExistence type="predicted"/>
<keyword evidence="1" id="KW-0812">Transmembrane</keyword>
<gene>
    <name evidence="2" type="ORF">H9734_11240</name>
</gene>
<evidence type="ECO:0000256" key="1">
    <source>
        <dbReference type="SAM" id="Phobius"/>
    </source>
</evidence>
<sequence>MKKVRSIFKIFMVFLVMIAVGFMILYAYGTGSLKESLIQTTTLQMKYSKTLLEQKIKEIEIEADGILNSDDLKMLSLSIEDQDLYQYVQYVNRMKEYLRQRQKSNVGMGQFVLYWPETERIVATVALNNVNQKLLAQMEDNRWLICDNEVYFVRRYITDWTENYFTLAIDGEEMEKIILNPDMWSIH</sequence>
<protein>
    <submittedName>
        <fullName evidence="2">Uncharacterized protein</fullName>
    </submittedName>
</protein>
<evidence type="ECO:0000313" key="3">
    <source>
        <dbReference type="Proteomes" id="UP000886890"/>
    </source>
</evidence>
<name>A0A9D2BJX7_9FIRM</name>
<keyword evidence="1" id="KW-0472">Membrane</keyword>
<keyword evidence="1" id="KW-1133">Transmembrane helix</keyword>